<feature type="transmembrane region" description="Helical" evidence="8">
    <location>
        <begin position="144"/>
        <end position="160"/>
    </location>
</feature>
<feature type="domain" description="Glycosyltransferase RgtA/B/C/D-like" evidence="9">
    <location>
        <begin position="72"/>
        <end position="192"/>
    </location>
</feature>
<dbReference type="InterPro" id="IPR050297">
    <property type="entry name" value="LipidA_mod_glycosyltrf_83"/>
</dbReference>
<evidence type="ECO:0000313" key="11">
    <source>
        <dbReference type="Proteomes" id="UP001277761"/>
    </source>
</evidence>
<reference evidence="10 11" key="1">
    <citation type="submission" date="2023-11" db="EMBL/GenBank/DDBJ databases">
        <authorList>
            <person name="Xu M."/>
            <person name="Jiang T."/>
        </authorList>
    </citation>
    <scope>NUCLEOTIDE SEQUENCE [LARGE SCALE GENOMIC DNA]</scope>
    <source>
        <strain evidence="10 11">SD</strain>
    </source>
</reference>
<feature type="transmembrane region" description="Helical" evidence="8">
    <location>
        <begin position="167"/>
        <end position="183"/>
    </location>
</feature>
<protein>
    <submittedName>
        <fullName evidence="10">Glycosyltransferase family 39 protein</fullName>
        <ecNumber evidence="10">2.4.-.-</ecNumber>
    </submittedName>
</protein>
<evidence type="ECO:0000259" key="9">
    <source>
        <dbReference type="Pfam" id="PF13231"/>
    </source>
</evidence>
<dbReference type="InterPro" id="IPR038731">
    <property type="entry name" value="RgtA/B/C-like"/>
</dbReference>
<feature type="transmembrane region" description="Helical" evidence="8">
    <location>
        <begin position="269"/>
        <end position="288"/>
    </location>
</feature>
<keyword evidence="2" id="KW-1003">Cell membrane</keyword>
<feature type="transmembrane region" description="Helical" evidence="8">
    <location>
        <begin position="16"/>
        <end position="35"/>
    </location>
</feature>
<dbReference type="PANTHER" id="PTHR33908:SF11">
    <property type="entry name" value="MEMBRANE PROTEIN"/>
    <property type="match status" value="1"/>
</dbReference>
<evidence type="ECO:0000256" key="3">
    <source>
        <dbReference type="ARBA" id="ARBA00022676"/>
    </source>
</evidence>
<dbReference type="EC" id="2.4.-.-" evidence="10"/>
<feature type="transmembrane region" description="Helical" evidence="8">
    <location>
        <begin position="120"/>
        <end position="138"/>
    </location>
</feature>
<evidence type="ECO:0000256" key="1">
    <source>
        <dbReference type="ARBA" id="ARBA00004651"/>
    </source>
</evidence>
<dbReference type="RefSeq" id="WP_319955199.1">
    <property type="nucleotide sequence ID" value="NZ_JAXAVX010000010.1"/>
</dbReference>
<keyword evidence="7 8" id="KW-0472">Membrane</keyword>
<evidence type="ECO:0000256" key="8">
    <source>
        <dbReference type="SAM" id="Phobius"/>
    </source>
</evidence>
<gene>
    <name evidence="10" type="ORF">SK069_15720</name>
</gene>
<keyword evidence="6 8" id="KW-1133">Transmembrane helix</keyword>
<dbReference type="Proteomes" id="UP001277761">
    <property type="component" value="Unassembled WGS sequence"/>
</dbReference>
<evidence type="ECO:0000256" key="5">
    <source>
        <dbReference type="ARBA" id="ARBA00022692"/>
    </source>
</evidence>
<name>A0ABU4VNY4_9ACTN</name>
<evidence type="ECO:0000256" key="6">
    <source>
        <dbReference type="ARBA" id="ARBA00022989"/>
    </source>
</evidence>
<feature type="transmembrane region" description="Helical" evidence="8">
    <location>
        <begin position="347"/>
        <end position="375"/>
    </location>
</feature>
<organism evidence="10 11">
    <name type="scientific">Patulibacter brassicae</name>
    <dbReference type="NCBI Taxonomy" id="1705717"/>
    <lineage>
        <taxon>Bacteria</taxon>
        <taxon>Bacillati</taxon>
        <taxon>Actinomycetota</taxon>
        <taxon>Thermoleophilia</taxon>
        <taxon>Solirubrobacterales</taxon>
        <taxon>Patulibacteraceae</taxon>
        <taxon>Patulibacter</taxon>
    </lineage>
</organism>
<sequence length="536" mass="57302">MSAAALRERAGTAGRWLVGPGAWVAVLALLLYSAWLRTRNVDAPFWIDEGISVGVANYPFHEIPDALSRDGNPPIYYLLLHGWLQLFGDSERAAHALSGAFAVATVPLAYLVAKRPLGRPAGVAAAALAAVLPFLTYFGQETRMYAMVALLSLLVAAAHLRAFDANARGWQVGLALIAIVLLYTHSWGVFLVGGSALAVGARALVVPAGAPRRRVVRIGFLIHAAAGVAWLPWLPTLARQARETGAPWSLRPTLEMALEGLGSIAQPEMTATIFLVGLVASGVALSAAARGRLSGPVVPAPERAATLRAQAVVLATLLLATLLFAWLGSQVSPAWANRYMAVLVGPAVLLGGLLLTHSGRFGLVVLVLLLVVWGLDDQGDRLRGKGTPAAMADAVATELRPGDLVVSTHPEQLPVIAYDLRRRGAPEGLRYATSLGRQRDVRMFDWRHAVDRLEAAAPWVVADRLIADQRPGSRILLAVPVLSAGNWTGTWTRLVADRTRAWEALLEADPRLRMIGPRPITGLRRGVVGVLFVIRP</sequence>
<keyword evidence="3 10" id="KW-0328">Glycosyltransferase</keyword>
<evidence type="ECO:0000256" key="4">
    <source>
        <dbReference type="ARBA" id="ARBA00022679"/>
    </source>
</evidence>
<keyword evidence="11" id="KW-1185">Reference proteome</keyword>
<dbReference type="EMBL" id="JAXAVX010000010">
    <property type="protein sequence ID" value="MDX8153047.1"/>
    <property type="molecule type" value="Genomic_DNA"/>
</dbReference>
<comment type="subcellular location">
    <subcellularLocation>
        <location evidence="1">Cell membrane</location>
        <topology evidence="1">Multi-pass membrane protein</topology>
    </subcellularLocation>
</comment>
<feature type="transmembrane region" description="Helical" evidence="8">
    <location>
        <begin position="309"/>
        <end position="327"/>
    </location>
</feature>
<evidence type="ECO:0000256" key="2">
    <source>
        <dbReference type="ARBA" id="ARBA00022475"/>
    </source>
</evidence>
<evidence type="ECO:0000256" key="7">
    <source>
        <dbReference type="ARBA" id="ARBA00023136"/>
    </source>
</evidence>
<proteinExistence type="predicted"/>
<comment type="caution">
    <text evidence="10">The sequence shown here is derived from an EMBL/GenBank/DDBJ whole genome shotgun (WGS) entry which is preliminary data.</text>
</comment>
<dbReference type="GO" id="GO:0016757">
    <property type="term" value="F:glycosyltransferase activity"/>
    <property type="evidence" value="ECO:0007669"/>
    <property type="project" value="UniProtKB-KW"/>
</dbReference>
<accession>A0ABU4VNY4</accession>
<dbReference type="Pfam" id="PF13231">
    <property type="entry name" value="PMT_2"/>
    <property type="match status" value="1"/>
</dbReference>
<feature type="transmembrane region" description="Helical" evidence="8">
    <location>
        <begin position="215"/>
        <end position="233"/>
    </location>
</feature>
<keyword evidence="4 10" id="KW-0808">Transferase</keyword>
<keyword evidence="5 8" id="KW-0812">Transmembrane</keyword>
<dbReference type="PANTHER" id="PTHR33908">
    <property type="entry name" value="MANNOSYLTRANSFERASE YKCB-RELATED"/>
    <property type="match status" value="1"/>
</dbReference>
<evidence type="ECO:0000313" key="10">
    <source>
        <dbReference type="EMBL" id="MDX8153047.1"/>
    </source>
</evidence>